<evidence type="ECO:0000256" key="1">
    <source>
        <dbReference type="SAM" id="MobiDB-lite"/>
    </source>
</evidence>
<accession>J7LDQ3</accession>
<dbReference type="EMBL" id="CP003788">
    <property type="protein sequence ID" value="AFR09530.1"/>
    <property type="molecule type" value="Genomic_DNA"/>
</dbReference>
<dbReference type="PROSITE" id="PS51257">
    <property type="entry name" value="PROKAR_LIPOPROTEIN"/>
    <property type="match status" value="1"/>
</dbReference>
<reference evidence="3" key="2">
    <citation type="submission" date="2012-08" db="EMBL/GenBank/DDBJ databases">
        <title>Whole-genome sequence of Nocardiopsis alba strain ATCC BAA-2165 associated with honeybees.</title>
        <authorList>
            <person name="Qiao J."/>
            <person name="Chen L."/>
            <person name="Li Y."/>
            <person name="Wang J."/>
            <person name="Zhang W."/>
            <person name="Chen S."/>
        </authorList>
    </citation>
    <scope>NUCLEOTIDE SEQUENCE [LARGE SCALE GENOMIC DNA]</scope>
    <source>
        <strain evidence="3">ATCC BAA-2165 / BE74</strain>
    </source>
</reference>
<reference evidence="2 3" key="1">
    <citation type="journal article" date="2012" name="J. Bacteriol.">
        <title>Whole-Genome Sequence of Nocardiopsis alba Strain ATCC BAA-2165, Associated with Honeybees.</title>
        <authorList>
            <person name="Qiao J."/>
            <person name="Chen L."/>
            <person name="Li Y."/>
            <person name="Wang J."/>
            <person name="Zhang W."/>
            <person name="Chen S."/>
        </authorList>
    </citation>
    <scope>NUCLEOTIDE SEQUENCE [LARGE SCALE GENOMIC DNA]</scope>
    <source>
        <strain evidence="3">ATCC BAA-2165 / BE74</strain>
    </source>
</reference>
<dbReference type="RefSeq" id="WP_014911985.1">
    <property type="nucleotide sequence ID" value="NC_018524.1"/>
</dbReference>
<evidence type="ECO:0000313" key="2">
    <source>
        <dbReference type="EMBL" id="AFR09530.1"/>
    </source>
</evidence>
<name>J7LDQ3_NOCAA</name>
<dbReference type="KEGG" id="nal:B005_5115"/>
<feature type="region of interest" description="Disordered" evidence="1">
    <location>
        <begin position="34"/>
        <end position="68"/>
    </location>
</feature>
<organism evidence="2 3">
    <name type="scientific">Nocardiopsis alba (strain ATCC BAA-2165 / BE74)</name>
    <dbReference type="NCBI Taxonomy" id="1205910"/>
    <lineage>
        <taxon>Bacteria</taxon>
        <taxon>Bacillati</taxon>
        <taxon>Actinomycetota</taxon>
        <taxon>Actinomycetes</taxon>
        <taxon>Streptosporangiales</taxon>
        <taxon>Nocardiopsidaceae</taxon>
        <taxon>Nocardiopsis</taxon>
    </lineage>
</organism>
<dbReference type="HOGENOM" id="CLU_2789738_0_0_11"/>
<evidence type="ECO:0008006" key="4">
    <source>
        <dbReference type="Google" id="ProtNLM"/>
    </source>
</evidence>
<feature type="compositionally biased region" description="Gly residues" evidence="1">
    <location>
        <begin position="36"/>
        <end position="52"/>
    </location>
</feature>
<evidence type="ECO:0000313" key="3">
    <source>
        <dbReference type="Proteomes" id="UP000003779"/>
    </source>
</evidence>
<proteinExistence type="predicted"/>
<dbReference type="PATRIC" id="fig|1205910.3.peg.4833"/>
<dbReference type="AlphaFoldDB" id="J7LDQ3"/>
<dbReference type="Proteomes" id="UP000003779">
    <property type="component" value="Chromosome"/>
</dbReference>
<gene>
    <name evidence="2" type="ordered locus">B005_5115</name>
</gene>
<protein>
    <recommendedName>
        <fullName evidence="4">Lipoprotein</fullName>
    </recommendedName>
</protein>
<sequence>MNDDSTRGGVTPRRTGWIAGAVLAATAVALLTAGCPGSGDGGGGGGGGGYGTVEGEIHARESAPTDHR</sequence>
<feature type="compositionally biased region" description="Basic and acidic residues" evidence="1">
    <location>
        <begin position="55"/>
        <end position="68"/>
    </location>
</feature>